<dbReference type="STRING" id="109280.ENSHCOP00000019664"/>
<keyword evidence="4" id="KW-1185">Reference proteome</keyword>
<dbReference type="Proteomes" id="UP000264820">
    <property type="component" value="Unplaced"/>
</dbReference>
<dbReference type="Gene3D" id="2.60.40.10">
    <property type="entry name" value="Immunoglobulins"/>
    <property type="match status" value="1"/>
</dbReference>
<dbReference type="InterPro" id="IPR007110">
    <property type="entry name" value="Ig-like_dom"/>
</dbReference>
<proteinExistence type="predicted"/>
<dbReference type="PROSITE" id="PS50835">
    <property type="entry name" value="IG_LIKE"/>
    <property type="match status" value="1"/>
</dbReference>
<keyword evidence="1" id="KW-1133">Transmembrane helix</keyword>
<feature type="transmembrane region" description="Helical" evidence="1">
    <location>
        <begin position="6"/>
        <end position="32"/>
    </location>
</feature>
<dbReference type="SUPFAM" id="SSF48726">
    <property type="entry name" value="Immunoglobulin"/>
    <property type="match status" value="1"/>
</dbReference>
<keyword evidence="1" id="KW-0812">Transmembrane</keyword>
<dbReference type="Ensembl" id="ENSHCOT00000008170.1">
    <property type="protein sequence ID" value="ENSHCOP00000019664.1"/>
    <property type="gene ID" value="ENSHCOG00000005170.1"/>
</dbReference>
<protein>
    <recommendedName>
        <fullName evidence="2">Ig-like domain-containing protein</fullName>
    </recommendedName>
</protein>
<dbReference type="InterPro" id="IPR003597">
    <property type="entry name" value="Ig_C1-set"/>
</dbReference>
<feature type="domain" description="Ig-like" evidence="2">
    <location>
        <begin position="59"/>
        <end position="140"/>
    </location>
</feature>
<reference evidence="3" key="1">
    <citation type="submission" date="2025-08" db="UniProtKB">
        <authorList>
            <consortium name="Ensembl"/>
        </authorList>
    </citation>
    <scope>IDENTIFICATION</scope>
</reference>
<organism evidence="3 4">
    <name type="scientific">Hippocampus comes</name>
    <name type="common">Tiger tail seahorse</name>
    <dbReference type="NCBI Taxonomy" id="109280"/>
    <lineage>
        <taxon>Eukaryota</taxon>
        <taxon>Metazoa</taxon>
        <taxon>Chordata</taxon>
        <taxon>Craniata</taxon>
        <taxon>Vertebrata</taxon>
        <taxon>Euteleostomi</taxon>
        <taxon>Actinopterygii</taxon>
        <taxon>Neopterygii</taxon>
        <taxon>Teleostei</taxon>
        <taxon>Neoteleostei</taxon>
        <taxon>Acanthomorphata</taxon>
        <taxon>Syngnathiaria</taxon>
        <taxon>Syngnathiformes</taxon>
        <taxon>Syngnathoidei</taxon>
        <taxon>Syngnathidae</taxon>
        <taxon>Hippocampus</taxon>
    </lineage>
</organism>
<accession>A0A3Q2YM98</accession>
<dbReference type="InterPro" id="IPR013783">
    <property type="entry name" value="Ig-like_fold"/>
</dbReference>
<evidence type="ECO:0000313" key="3">
    <source>
        <dbReference type="Ensembl" id="ENSHCOP00000019664.1"/>
    </source>
</evidence>
<evidence type="ECO:0000259" key="2">
    <source>
        <dbReference type="PROSITE" id="PS50835"/>
    </source>
</evidence>
<evidence type="ECO:0000256" key="1">
    <source>
        <dbReference type="SAM" id="Phobius"/>
    </source>
</evidence>
<name>A0A3Q2YM98_HIPCM</name>
<reference evidence="3" key="2">
    <citation type="submission" date="2025-09" db="UniProtKB">
        <authorList>
            <consortium name="Ensembl"/>
        </authorList>
    </citation>
    <scope>IDENTIFICATION</scope>
</reference>
<dbReference type="AlphaFoldDB" id="A0A3Q2YM98"/>
<dbReference type="CDD" id="cd00098">
    <property type="entry name" value="IgC1"/>
    <property type="match status" value="1"/>
</dbReference>
<dbReference type="Pfam" id="PF07654">
    <property type="entry name" value="C1-set"/>
    <property type="match status" value="1"/>
</dbReference>
<dbReference type="InterPro" id="IPR036179">
    <property type="entry name" value="Ig-like_dom_sf"/>
</dbReference>
<dbReference type="GeneTree" id="ENSGT00940000179163"/>
<dbReference type="SMART" id="SM00407">
    <property type="entry name" value="IGc1"/>
    <property type="match status" value="1"/>
</dbReference>
<sequence length="161" mass="18315">LQYISIPTSIIIIIISGTIIFLLLLLLLLLLLRWRFIFFIFFSGQMKKRNPVLFVKIRDQVTVTCLLVGVHLDDFAISWKVDGKEYFRNSHPEKPTSHANGTQSLRSFLDVLASDWDAHKQVSCEGKHKCSNQGYEARVSKSKGVVVLASANSVHRTTYHL</sequence>
<keyword evidence="1" id="KW-0472">Membrane</keyword>
<evidence type="ECO:0000313" key="4">
    <source>
        <dbReference type="Proteomes" id="UP000264820"/>
    </source>
</evidence>